<feature type="transmembrane region" description="Helical" evidence="5">
    <location>
        <begin position="452"/>
        <end position="471"/>
    </location>
</feature>
<comment type="caution">
    <text evidence="6">The sequence shown here is derived from an EMBL/GenBank/DDBJ whole genome shotgun (WGS) entry which is preliminary data.</text>
</comment>
<feature type="transmembrane region" description="Helical" evidence="5">
    <location>
        <begin position="173"/>
        <end position="193"/>
    </location>
</feature>
<feature type="transmembrane region" description="Helical" evidence="5">
    <location>
        <begin position="143"/>
        <end position="161"/>
    </location>
</feature>
<feature type="transmembrane region" description="Helical" evidence="5">
    <location>
        <begin position="426"/>
        <end position="446"/>
    </location>
</feature>
<name>A0A2S5TID4_9GAMM</name>
<dbReference type="Proteomes" id="UP000238220">
    <property type="component" value="Unassembled WGS sequence"/>
</dbReference>
<organism evidence="6 7">
    <name type="scientific">Solimonas fluminis</name>
    <dbReference type="NCBI Taxonomy" id="2086571"/>
    <lineage>
        <taxon>Bacteria</taxon>
        <taxon>Pseudomonadati</taxon>
        <taxon>Pseudomonadota</taxon>
        <taxon>Gammaproteobacteria</taxon>
        <taxon>Nevskiales</taxon>
        <taxon>Nevskiaceae</taxon>
        <taxon>Solimonas</taxon>
    </lineage>
</organism>
<accession>A0A2S5TID4</accession>
<feature type="transmembrane region" description="Helical" evidence="5">
    <location>
        <begin position="263"/>
        <end position="283"/>
    </location>
</feature>
<keyword evidence="2 5" id="KW-0812">Transmembrane</keyword>
<dbReference type="GO" id="GO:0022857">
    <property type="term" value="F:transmembrane transporter activity"/>
    <property type="evidence" value="ECO:0007669"/>
    <property type="project" value="InterPro"/>
</dbReference>
<dbReference type="AlphaFoldDB" id="A0A2S5TID4"/>
<evidence type="ECO:0000256" key="4">
    <source>
        <dbReference type="ARBA" id="ARBA00023136"/>
    </source>
</evidence>
<comment type="subcellular location">
    <subcellularLocation>
        <location evidence="1">Membrane</location>
        <topology evidence="1">Multi-pass membrane protein</topology>
    </subcellularLocation>
</comment>
<feature type="transmembrane region" description="Helical" evidence="5">
    <location>
        <begin position="315"/>
        <end position="343"/>
    </location>
</feature>
<feature type="transmembrane region" description="Helical" evidence="5">
    <location>
        <begin position="64"/>
        <end position="83"/>
    </location>
</feature>
<dbReference type="InterPro" id="IPR053153">
    <property type="entry name" value="APC_K+_Transporter"/>
</dbReference>
<evidence type="ECO:0000313" key="7">
    <source>
        <dbReference type="Proteomes" id="UP000238220"/>
    </source>
</evidence>
<dbReference type="EMBL" id="PSNW01000003">
    <property type="protein sequence ID" value="PPE74740.1"/>
    <property type="molecule type" value="Genomic_DNA"/>
</dbReference>
<dbReference type="PANTHER" id="PTHR47704:SF1">
    <property type="entry name" value="POTASSIUM TRANSPORTER KIMA"/>
    <property type="match status" value="1"/>
</dbReference>
<dbReference type="OrthoDB" id="9759676at2"/>
<reference evidence="6 7" key="1">
    <citation type="submission" date="2018-02" db="EMBL/GenBank/DDBJ databases">
        <title>Genome sequencing of Solimonas sp. HR-BB.</title>
        <authorList>
            <person name="Lee Y."/>
            <person name="Jeon C.O."/>
        </authorList>
    </citation>
    <scope>NUCLEOTIDE SEQUENCE [LARGE SCALE GENOMIC DNA]</scope>
    <source>
        <strain evidence="6 7">HR-BB</strain>
    </source>
</reference>
<keyword evidence="7" id="KW-1185">Reference proteome</keyword>
<keyword evidence="4 5" id="KW-0472">Membrane</keyword>
<evidence type="ECO:0000256" key="1">
    <source>
        <dbReference type="ARBA" id="ARBA00004141"/>
    </source>
</evidence>
<sequence>MKHFFQGLGRILVGRPLDPLDPRTRHSLALVAFLAWVGLGADGLSSSAYGPEEAFRALGEHSHLGLWLVIATAITVFVIALAYNQVIELFPSGGGGYKAATKLIGPYAGLVSGSALIIDYVLTITISVAAGVDAIFSFLPPQWLGWKLAAQAFALLLLLGLNLRGMKESIRVLLPLFLGFFVSHLFLIVYGIYAHVEVLDTLFTQTVQETHELAGTAGWLFTIALLLKAYSLGGGTYTGLEAVSNNVNILAEPRVRTGHLTMLYMALSLAFVASGILLLYLLWEVEPVHGQTLNAVTFGMIIDSFGFADPGLSHALLVGVLVLEACLLFVGANTGFLGGPAVLANMAADRWVPRQFRQLSSRLVTQNGVLLMGAAALAVLLWSRGSVHLLVVLYSINVFITFTLAMAGLCRHWLDQRRFMQPWLRSFLLSALGFTVCAFILLVTLVEKFAHGGWVTLLITGSVAGLGLMIHRHYEGVARQMALIENHFAPRPTWDIDAENPPEDKTAPTAVFLVGNNRGAAMVMLEWARKQFPERFRNYLFVSVGEVDKQSFDGGGAIKSLQVRIDNSLRYLTSYCASRGLRAASYQAYGNDPLQELSALLEQVLDEYPDSLCFASQLMFEHDHTVTRFLHNQMPLAMQRQLSLRGKELVIVPLRVPEIPQDNRERFSTSR</sequence>
<evidence type="ECO:0000256" key="3">
    <source>
        <dbReference type="ARBA" id="ARBA00022989"/>
    </source>
</evidence>
<proteinExistence type="predicted"/>
<gene>
    <name evidence="6" type="ORF">C3942_08265</name>
</gene>
<feature type="transmembrane region" description="Helical" evidence="5">
    <location>
        <begin position="389"/>
        <end position="414"/>
    </location>
</feature>
<dbReference type="InterPro" id="IPR002293">
    <property type="entry name" value="AA/rel_permease1"/>
</dbReference>
<feature type="transmembrane region" description="Helical" evidence="5">
    <location>
        <begin position="364"/>
        <end position="383"/>
    </location>
</feature>
<dbReference type="GO" id="GO:0016020">
    <property type="term" value="C:membrane"/>
    <property type="evidence" value="ECO:0007669"/>
    <property type="project" value="UniProtKB-SubCell"/>
</dbReference>
<feature type="transmembrane region" description="Helical" evidence="5">
    <location>
        <begin position="104"/>
        <end position="131"/>
    </location>
</feature>
<dbReference type="RefSeq" id="WP_104229897.1">
    <property type="nucleotide sequence ID" value="NZ_PSNW01000003.1"/>
</dbReference>
<dbReference type="Gene3D" id="1.20.1740.10">
    <property type="entry name" value="Amino acid/polyamine transporter I"/>
    <property type="match status" value="1"/>
</dbReference>
<protein>
    <submittedName>
        <fullName evidence="6">Amino acid transporter</fullName>
    </submittedName>
</protein>
<evidence type="ECO:0000313" key="6">
    <source>
        <dbReference type="EMBL" id="PPE74740.1"/>
    </source>
</evidence>
<feature type="transmembrane region" description="Helical" evidence="5">
    <location>
        <begin position="213"/>
        <end position="230"/>
    </location>
</feature>
<dbReference type="Pfam" id="PF13520">
    <property type="entry name" value="AA_permease_2"/>
    <property type="match status" value="1"/>
</dbReference>
<evidence type="ECO:0000256" key="2">
    <source>
        <dbReference type="ARBA" id="ARBA00022692"/>
    </source>
</evidence>
<keyword evidence="3 5" id="KW-1133">Transmembrane helix</keyword>
<dbReference type="PANTHER" id="PTHR47704">
    <property type="entry name" value="POTASSIUM TRANSPORTER KIMA"/>
    <property type="match status" value="1"/>
</dbReference>
<evidence type="ECO:0000256" key="5">
    <source>
        <dbReference type="SAM" id="Phobius"/>
    </source>
</evidence>
<feature type="transmembrane region" description="Helical" evidence="5">
    <location>
        <begin position="27"/>
        <end position="44"/>
    </location>
</feature>